<keyword evidence="3" id="KW-1185">Reference proteome</keyword>
<name>A0ABQ9XFB0_9EUKA</name>
<feature type="region of interest" description="Disordered" evidence="1">
    <location>
        <begin position="134"/>
        <end position="187"/>
    </location>
</feature>
<gene>
    <name evidence="2" type="ORF">BLNAU_13886</name>
</gene>
<proteinExistence type="predicted"/>
<protein>
    <submittedName>
        <fullName evidence="2">Uncharacterized protein</fullName>
    </submittedName>
</protein>
<sequence>MKKLNILLQLDEESLLLSAIIFSRYTTKHRSLLLVDDSQTLLYFVAICMLIASNALSDKTIHLSSLASFFNVELGQFFTDQIHILSHLSFNLYFAEIDATPIESVCSTSILSLLSFSLFTPSLHFSPNRPRQTFQPILPLNDRPPTRQRGDLSFDIDYPRKMKDRKISTRRDSKREARKKTKPAKQDRREYNTDFGIFYSELYQAFTQPTITPTIFLKNRVCLYVIQKNVQRTNRHFSFGDVAPKNFSPKHTSQFLEESETDSVSSFSSASDFPSPSPLRFQHPQYLYDIVLPIDHFHPGLFSLSFPIYHSSLSEFMFHLI</sequence>
<reference evidence="2 3" key="1">
    <citation type="journal article" date="2022" name="bioRxiv">
        <title>Genomics of Preaxostyla Flagellates Illuminates Evolutionary Transitions and the Path Towards Mitochondrial Loss.</title>
        <authorList>
            <person name="Novak L.V.F."/>
            <person name="Treitli S.C."/>
            <person name="Pyrih J."/>
            <person name="Halakuc P."/>
            <person name="Pipaliya S.V."/>
            <person name="Vacek V."/>
            <person name="Brzon O."/>
            <person name="Soukal P."/>
            <person name="Eme L."/>
            <person name="Dacks J.B."/>
            <person name="Karnkowska A."/>
            <person name="Elias M."/>
            <person name="Hampl V."/>
        </authorList>
    </citation>
    <scope>NUCLEOTIDE SEQUENCE [LARGE SCALE GENOMIC DNA]</scope>
    <source>
        <strain evidence="2">NAU3</strain>
        <tissue evidence="2">Gut</tissue>
    </source>
</reference>
<dbReference type="EMBL" id="JARBJD010000123">
    <property type="protein sequence ID" value="KAK2951148.1"/>
    <property type="molecule type" value="Genomic_DNA"/>
</dbReference>
<evidence type="ECO:0000256" key="1">
    <source>
        <dbReference type="SAM" id="MobiDB-lite"/>
    </source>
</evidence>
<comment type="caution">
    <text evidence="2">The sequence shown here is derived from an EMBL/GenBank/DDBJ whole genome shotgun (WGS) entry which is preliminary data.</text>
</comment>
<dbReference type="Proteomes" id="UP001281761">
    <property type="component" value="Unassembled WGS sequence"/>
</dbReference>
<feature type="compositionally biased region" description="Basic and acidic residues" evidence="1">
    <location>
        <begin position="144"/>
        <end position="175"/>
    </location>
</feature>
<evidence type="ECO:0000313" key="2">
    <source>
        <dbReference type="EMBL" id="KAK2951148.1"/>
    </source>
</evidence>
<accession>A0ABQ9XFB0</accession>
<organism evidence="2 3">
    <name type="scientific">Blattamonas nauphoetae</name>
    <dbReference type="NCBI Taxonomy" id="2049346"/>
    <lineage>
        <taxon>Eukaryota</taxon>
        <taxon>Metamonada</taxon>
        <taxon>Preaxostyla</taxon>
        <taxon>Oxymonadida</taxon>
        <taxon>Blattamonas</taxon>
    </lineage>
</organism>
<evidence type="ECO:0000313" key="3">
    <source>
        <dbReference type="Proteomes" id="UP001281761"/>
    </source>
</evidence>